<accession>W5M2Z9</accession>
<dbReference type="InterPro" id="IPR014720">
    <property type="entry name" value="dsRBD_dom"/>
</dbReference>
<feature type="compositionally biased region" description="Polar residues" evidence="2">
    <location>
        <begin position="587"/>
        <end position="596"/>
    </location>
</feature>
<feature type="domain" description="DRBM" evidence="3">
    <location>
        <begin position="969"/>
        <end position="1022"/>
    </location>
</feature>
<dbReference type="InterPro" id="IPR027897">
    <property type="entry name" value="DUF4559"/>
</dbReference>
<dbReference type="Pfam" id="PF00035">
    <property type="entry name" value="dsrm"/>
    <property type="match status" value="1"/>
</dbReference>
<feature type="domain" description="DRBM" evidence="3">
    <location>
        <begin position="333"/>
        <end position="398"/>
    </location>
</feature>
<dbReference type="PANTHER" id="PTHR35083">
    <property type="entry name" value="RGD1565685 PROTEIN"/>
    <property type="match status" value="1"/>
</dbReference>
<dbReference type="GO" id="GO:0003723">
    <property type="term" value="F:RNA binding"/>
    <property type="evidence" value="ECO:0007669"/>
    <property type="project" value="UniProtKB-UniRule"/>
</dbReference>
<evidence type="ECO:0000313" key="4">
    <source>
        <dbReference type="Ensembl" id="ENSLOCP00000002757.1"/>
    </source>
</evidence>
<dbReference type="Bgee" id="ENSLOCG00000002348">
    <property type="expression patterns" value="Expressed in muscle tissue and 12 other cell types or tissues"/>
</dbReference>
<reference evidence="5" key="1">
    <citation type="submission" date="2011-12" db="EMBL/GenBank/DDBJ databases">
        <title>The Draft Genome of Lepisosteus oculatus.</title>
        <authorList>
            <consortium name="The Broad Institute Genome Assembly &amp; Analysis Group"/>
            <consortium name="Computational R&amp;D Group"/>
            <consortium name="and Sequencing Platform"/>
            <person name="Di Palma F."/>
            <person name="Alfoldi J."/>
            <person name="Johnson J."/>
            <person name="Berlin A."/>
            <person name="Gnerre S."/>
            <person name="Jaffe D."/>
            <person name="MacCallum I."/>
            <person name="Young S."/>
            <person name="Walker B.J."/>
            <person name="Lander E.S."/>
            <person name="Lindblad-Toh K."/>
        </authorList>
    </citation>
    <scope>NUCLEOTIDE SEQUENCE [LARGE SCALE GENOMIC DNA]</scope>
</reference>
<dbReference type="SMART" id="SM00358">
    <property type="entry name" value="DSRM"/>
    <property type="match status" value="3"/>
</dbReference>
<dbReference type="eggNOG" id="ENOG502QR6P">
    <property type="taxonomic scope" value="Eukaryota"/>
</dbReference>
<dbReference type="GeneTree" id="ENSGT00390000006290"/>
<evidence type="ECO:0000259" key="3">
    <source>
        <dbReference type="PROSITE" id="PS50137"/>
    </source>
</evidence>
<dbReference type="InParanoid" id="W5M2Z9"/>
<evidence type="ECO:0000256" key="2">
    <source>
        <dbReference type="SAM" id="MobiDB-lite"/>
    </source>
</evidence>
<evidence type="ECO:0000313" key="5">
    <source>
        <dbReference type="Proteomes" id="UP000018468"/>
    </source>
</evidence>
<dbReference type="PROSITE" id="PS50137">
    <property type="entry name" value="DS_RBD"/>
    <property type="match status" value="2"/>
</dbReference>
<feature type="compositionally biased region" description="Polar residues" evidence="2">
    <location>
        <begin position="421"/>
        <end position="431"/>
    </location>
</feature>
<dbReference type="SUPFAM" id="SSF54768">
    <property type="entry name" value="dsRNA-binding domain-like"/>
    <property type="match status" value="2"/>
</dbReference>
<organism evidence="4 5">
    <name type="scientific">Lepisosteus oculatus</name>
    <name type="common">Spotted gar</name>
    <dbReference type="NCBI Taxonomy" id="7918"/>
    <lineage>
        <taxon>Eukaryota</taxon>
        <taxon>Metazoa</taxon>
        <taxon>Chordata</taxon>
        <taxon>Craniata</taxon>
        <taxon>Vertebrata</taxon>
        <taxon>Euteleostomi</taxon>
        <taxon>Actinopterygii</taxon>
        <taxon>Neopterygii</taxon>
        <taxon>Holostei</taxon>
        <taxon>Semionotiformes</taxon>
        <taxon>Lepisosteidae</taxon>
        <taxon>Lepisosteus</taxon>
    </lineage>
</organism>
<name>W5M2Z9_LEPOC</name>
<proteinExistence type="predicted"/>
<dbReference type="Ensembl" id="ENSLOCT00000002763.1">
    <property type="protein sequence ID" value="ENSLOCP00000002757.1"/>
    <property type="gene ID" value="ENSLOCG00000002348.1"/>
</dbReference>
<dbReference type="STRING" id="7918.ENSLOCP00000002757"/>
<dbReference type="HOGENOM" id="CLU_275075_0_0_1"/>
<dbReference type="Pfam" id="PF15112">
    <property type="entry name" value="DUF4559"/>
    <property type="match status" value="1"/>
</dbReference>
<dbReference type="Gene3D" id="3.30.160.20">
    <property type="match status" value="3"/>
</dbReference>
<feature type="region of interest" description="Disordered" evidence="2">
    <location>
        <begin position="400"/>
        <end position="431"/>
    </location>
</feature>
<reference evidence="4" key="3">
    <citation type="submission" date="2025-09" db="UniProtKB">
        <authorList>
            <consortium name="Ensembl"/>
        </authorList>
    </citation>
    <scope>IDENTIFICATION</scope>
</reference>
<dbReference type="OMA" id="CKLQFTF"/>
<dbReference type="PANTHER" id="PTHR35083:SF3">
    <property type="entry name" value="SI:CH211-91P5.3"/>
    <property type="match status" value="1"/>
</dbReference>
<keyword evidence="5" id="KW-1185">Reference proteome</keyword>
<sequence length="1187" mass="131983">VMAALMQHRFTDTEYKNWLKTTMTLLLLRTRLETFLENETETFHSQLGNKLMGQKCQARPPCNTKSCGPQGTKVCPACTQWKDEILSNHSNRKGIIYWNNSRPHLWPTEKWEVAKVYMPRGNKDHSKVQDFDISAFLNLMKVCTHFKKLPEVFKNNIIVTNVRNKMMHSADMKVATQDMMTHMQKILHLVTELKKHVPSMFELETAIKELQRNVEQKPDLPVFESGSLVDTLLSVQKIHDLEQQALKEKIESLALRFEDEKILPESHEELCMMKEFLDQNKDLLVQLGPQVKQLNFIFEKVHLHDQQLTVLTEKVDNLEKKNDEPIFSAEVVRYKNHLLEMAQKNRWPLPVFTEHAHAKGYTAMVEVNGQKFEGRQVHLSVKAAHQEVAMLALRELEKQAPSLASGEDSSTQPPGPLLKPTDQSETSSTATAPVFLGSVTVTLNTEVIAPDEYSEKEEAVEAAYDKLGSVFGLEVSSSGKSAKQKVQQHFSESGFTQPEEILQTSPYGKFSCKLKISGPFTFKSHGSDGVSKKKLVEQQAARVALTRLAGLLGWHGGPEENHKGALKELLESRHLAAPVILTVTPLQNLPAPSSQDPDPPGQKPAQGLAQVTNHVTAEPSQELSVSSGWWTASSRAPQLLSGAGPADCKLGMPAFPGLTTGGQLYFASVTVPVKKVFDPAETHRKKKDAIQGAYSILALSFGKHCCRHSASSSTSKQVVLDFFAKSGLNPPVETCESVDKLFTCKLEISGNFAFQSQEGVSRKQQAEQGAAKEALARLALVLGWDPACADGNYKGRLQELLIKHGQEKPLYQPVPGPCCDTAFPPGTGHQVTAILGNFTSEISSVRESSAQASASPSDSVAMVTQLDELDELPAQSKMPRIESPEIQRLLEKCGLQPPQVTSRVSVVKMFVCKVTVHLVGLGIQTQQSWSSKKEATRKSYLKLCLVLGLQEAEEIKATMLVKEHFKQNSYDLPTEEFTETADKKFNCQLKVASFTVSCEGKGSSEDLAKAEASRFTLSQLTHIFDWGLAAKVPNGEDSVGRLTTLLQETQQSPPTFQLIDTLHKATAQLNFNNFSLESSGHRLGSKKLTQKEVSTRLLGLLGEIQKDDASNSTPARNRVQEWFDKKGWKSLKFEDTAEKHGVKVTFSARFDCSHQDWEPSWECAQEKLGEELQARFKYLFEDSADQI</sequence>
<dbReference type="Proteomes" id="UP000018468">
    <property type="component" value="Linkage group LG17"/>
</dbReference>
<dbReference type="AlphaFoldDB" id="W5M2Z9"/>
<dbReference type="EMBL" id="AHAT01025061">
    <property type="status" value="NOT_ANNOTATED_CDS"/>
    <property type="molecule type" value="Genomic_DNA"/>
</dbReference>
<reference evidence="4" key="2">
    <citation type="submission" date="2025-08" db="UniProtKB">
        <authorList>
            <consortium name="Ensembl"/>
        </authorList>
    </citation>
    <scope>IDENTIFICATION</scope>
</reference>
<evidence type="ECO:0000256" key="1">
    <source>
        <dbReference type="PROSITE-ProRule" id="PRU00266"/>
    </source>
</evidence>
<protein>
    <recommendedName>
        <fullName evidence="3">DRBM domain-containing protein</fullName>
    </recommendedName>
</protein>
<feature type="region of interest" description="Disordered" evidence="2">
    <location>
        <begin position="587"/>
        <end position="609"/>
    </location>
</feature>
<keyword evidence="1" id="KW-0694">RNA-binding</keyword>